<dbReference type="EMBL" id="LR784764">
    <property type="protein sequence ID" value="CAB3241350.1"/>
    <property type="molecule type" value="mRNA"/>
</dbReference>
<dbReference type="Pfam" id="PF00812">
    <property type="entry name" value="Ephrin"/>
    <property type="match status" value="1"/>
</dbReference>
<evidence type="ECO:0000259" key="10">
    <source>
        <dbReference type="PROSITE" id="PS51551"/>
    </source>
</evidence>
<evidence type="ECO:0000256" key="7">
    <source>
        <dbReference type="RuleBase" id="RU004375"/>
    </source>
</evidence>
<dbReference type="GO" id="GO:0005886">
    <property type="term" value="C:plasma membrane"/>
    <property type="evidence" value="ECO:0007669"/>
    <property type="project" value="TreeGrafter"/>
</dbReference>
<protein>
    <submittedName>
        <fullName evidence="11">EphrinB ephrin</fullName>
    </submittedName>
</protein>
<evidence type="ECO:0000256" key="3">
    <source>
        <dbReference type="ARBA" id="ARBA00023136"/>
    </source>
</evidence>
<dbReference type="CDD" id="cd02675">
    <property type="entry name" value="Ephrin_ectodomain"/>
    <property type="match status" value="1"/>
</dbReference>
<dbReference type="InterPro" id="IPR001799">
    <property type="entry name" value="Ephrin_RBD"/>
</dbReference>
<dbReference type="CDD" id="cd12087">
    <property type="entry name" value="TM_EGFR-like"/>
    <property type="match status" value="1"/>
</dbReference>
<gene>
    <name evidence="11" type="primary">Efnb</name>
</gene>
<keyword evidence="3 7" id="KW-0472">Membrane</keyword>
<keyword evidence="2" id="KW-0732">Signal</keyword>
<keyword evidence="4" id="KW-1015">Disulfide bond</keyword>
<dbReference type="PRINTS" id="PR01347">
    <property type="entry name" value="EPHRIN"/>
</dbReference>
<dbReference type="InterPro" id="IPR031328">
    <property type="entry name" value="Ephrin"/>
</dbReference>
<evidence type="ECO:0000256" key="2">
    <source>
        <dbReference type="ARBA" id="ARBA00022729"/>
    </source>
</evidence>
<feature type="transmembrane region" description="Helical" evidence="9">
    <location>
        <begin position="237"/>
        <end position="259"/>
    </location>
</feature>
<dbReference type="AlphaFoldDB" id="A0A6F9DC89"/>
<comment type="subcellular location">
    <subcellularLocation>
        <location evidence="1">Membrane</location>
    </subcellularLocation>
</comment>
<feature type="domain" description="Ephrin RBD" evidence="10">
    <location>
        <begin position="35"/>
        <end position="170"/>
    </location>
</feature>
<evidence type="ECO:0000256" key="4">
    <source>
        <dbReference type="ARBA" id="ARBA00023157"/>
    </source>
</evidence>
<evidence type="ECO:0000256" key="8">
    <source>
        <dbReference type="SAM" id="MobiDB-lite"/>
    </source>
</evidence>
<accession>A0A6F9DC89</accession>
<evidence type="ECO:0000256" key="9">
    <source>
        <dbReference type="SAM" id="Phobius"/>
    </source>
</evidence>
<sequence length="345" mass="38580">MRCMMFRLRMEELTIFAIVLSIMIWVMECSVVEGRTLDPIYWNTSKSNPTFKAGSQSSIDVALLDKLDIICPRRGRDTGDHFFKLFLVSKENFGTCNATGGRRLITCDVPQQEKKYTFYFQEISPSPWGLEFEPNKAYYVISTSDGTKDGIDNKKGGVCQDHNMKIELRVHKTSDDQYVPRPAPAVVDPPTSDVTVVRPPTHEVVNVEEQKHEKSTTIEVVVPTNSGSDEPVASNGLVIGIVLGACAVLFVVLIAFLGYKVYRRRRHMKKYQSPPITPTRGSTPLQQVTLLPIASSSHHHHHAHGRLHSDSDRHRTATLNSHSDLRPPPSYNESFLDNGGPVVAV</sequence>
<evidence type="ECO:0000256" key="6">
    <source>
        <dbReference type="PROSITE-ProRule" id="PRU00884"/>
    </source>
</evidence>
<name>A0A6F9DC89_9ASCI</name>
<feature type="region of interest" description="Disordered" evidence="8">
    <location>
        <begin position="318"/>
        <end position="345"/>
    </location>
</feature>
<comment type="caution">
    <text evidence="6">Lacks conserved residue(s) required for the propagation of feature annotation.</text>
</comment>
<comment type="similarity">
    <text evidence="6 7">Belongs to the ephrin family.</text>
</comment>
<evidence type="ECO:0000256" key="1">
    <source>
        <dbReference type="ARBA" id="ARBA00004370"/>
    </source>
</evidence>
<dbReference type="PROSITE" id="PS51551">
    <property type="entry name" value="EPHRIN_RBD_2"/>
    <property type="match status" value="1"/>
</dbReference>
<reference evidence="11" key="1">
    <citation type="submission" date="2020-04" db="EMBL/GenBank/DDBJ databases">
        <authorList>
            <person name="Neveu A P."/>
        </authorList>
    </citation>
    <scope>NUCLEOTIDE SEQUENCE</scope>
    <source>
        <tissue evidence="11">Whole embryo</tissue>
    </source>
</reference>
<dbReference type="InterPro" id="IPR008972">
    <property type="entry name" value="Cupredoxin"/>
</dbReference>
<dbReference type="GO" id="GO:0048013">
    <property type="term" value="P:ephrin receptor signaling pathway"/>
    <property type="evidence" value="ECO:0007669"/>
    <property type="project" value="TreeGrafter"/>
</dbReference>
<dbReference type="PANTHER" id="PTHR11304:SF29">
    <property type="entry name" value="EPHRIN"/>
    <property type="match status" value="1"/>
</dbReference>
<dbReference type="SUPFAM" id="SSF49503">
    <property type="entry name" value="Cupredoxins"/>
    <property type="match status" value="1"/>
</dbReference>
<dbReference type="Gene3D" id="2.60.40.420">
    <property type="entry name" value="Cupredoxins - blue copper proteins"/>
    <property type="match status" value="1"/>
</dbReference>
<evidence type="ECO:0000313" key="11">
    <source>
        <dbReference type="EMBL" id="CAB3241350.1"/>
    </source>
</evidence>
<keyword evidence="9" id="KW-0812">Transmembrane</keyword>
<dbReference type="PANTHER" id="PTHR11304">
    <property type="entry name" value="EPHRIN"/>
    <property type="match status" value="1"/>
</dbReference>
<evidence type="ECO:0000256" key="5">
    <source>
        <dbReference type="ARBA" id="ARBA00023180"/>
    </source>
</evidence>
<keyword evidence="5" id="KW-0325">Glycoprotein</keyword>
<keyword evidence="9" id="KW-1133">Transmembrane helix</keyword>
<dbReference type="GO" id="GO:0046875">
    <property type="term" value="F:ephrin receptor binding"/>
    <property type="evidence" value="ECO:0007669"/>
    <property type="project" value="TreeGrafter"/>
</dbReference>
<dbReference type="GO" id="GO:0007411">
    <property type="term" value="P:axon guidance"/>
    <property type="evidence" value="ECO:0007669"/>
    <property type="project" value="TreeGrafter"/>
</dbReference>
<proteinExistence type="evidence at transcript level"/>
<organism evidence="11">
    <name type="scientific">Phallusia mammillata</name>
    <dbReference type="NCBI Taxonomy" id="59560"/>
    <lineage>
        <taxon>Eukaryota</taxon>
        <taxon>Metazoa</taxon>
        <taxon>Chordata</taxon>
        <taxon>Tunicata</taxon>
        <taxon>Ascidiacea</taxon>
        <taxon>Phlebobranchia</taxon>
        <taxon>Ascidiidae</taxon>
        <taxon>Phallusia</taxon>
    </lineage>
</organism>